<dbReference type="PANTHER" id="PTHR30327:SF1">
    <property type="entry name" value="UPF0301 PROTEIN YQGE"/>
    <property type="match status" value="1"/>
</dbReference>
<sequence length="183" mass="19318">MDLTGKLLIAMPGMGDPRFEHSVVFMCSHTEDGAMGLIVNKPARDVRLSDLLDQLDIGGAARPEMPVHFGGPVDGVRGFVLHSAEYASRLHTLAVPGGFCMTATLDILEDIAAGTGPQRALMMLGYAGWGPDQLEDEISRNGWLTADAAPELVYDMPDDAKWAAALNSIGVDPLGLSASAGRA</sequence>
<evidence type="ECO:0000256" key="1">
    <source>
        <dbReference type="ARBA" id="ARBA00009600"/>
    </source>
</evidence>
<accession>A0ABY2X7Q3</accession>
<dbReference type="NCBIfam" id="NF001268">
    <property type="entry name" value="PRK00228.1-4"/>
    <property type="match status" value="1"/>
</dbReference>
<dbReference type="SUPFAM" id="SSF143456">
    <property type="entry name" value="VC0467-like"/>
    <property type="match status" value="1"/>
</dbReference>
<evidence type="ECO:0000313" key="3">
    <source>
        <dbReference type="EMBL" id="TMV11826.1"/>
    </source>
</evidence>
<protein>
    <recommendedName>
        <fullName evidence="2">UPF0301 protein FGK64_16330</fullName>
    </recommendedName>
</protein>
<dbReference type="HAMAP" id="MF_00758">
    <property type="entry name" value="UPF0301"/>
    <property type="match status" value="1"/>
</dbReference>
<dbReference type="Pfam" id="PF02622">
    <property type="entry name" value="DUF179"/>
    <property type="match status" value="1"/>
</dbReference>
<comment type="caution">
    <text evidence="3">The sequence shown here is derived from an EMBL/GenBank/DDBJ whole genome shotgun (WGS) entry which is preliminary data.</text>
</comment>
<dbReference type="PANTHER" id="PTHR30327">
    <property type="entry name" value="UNCHARACTERIZED PROTEIN YQGE"/>
    <property type="match status" value="1"/>
</dbReference>
<reference evidence="3 4" key="1">
    <citation type="submission" date="2019-05" db="EMBL/GenBank/DDBJ databases">
        <title>Marivita sp. nov. isolated from sea sediment.</title>
        <authorList>
            <person name="Kim W."/>
        </authorList>
    </citation>
    <scope>NUCLEOTIDE SEQUENCE [LARGE SCALE GENOMIC DNA]</scope>
    <source>
        <strain evidence="3 4">CAU 1492</strain>
    </source>
</reference>
<dbReference type="EMBL" id="VCPC01000003">
    <property type="protein sequence ID" value="TMV11826.1"/>
    <property type="molecule type" value="Genomic_DNA"/>
</dbReference>
<gene>
    <name evidence="3" type="ORF">FGK64_16330</name>
</gene>
<evidence type="ECO:0000256" key="2">
    <source>
        <dbReference type="HAMAP-Rule" id="MF_00758"/>
    </source>
</evidence>
<keyword evidence="4" id="KW-1185">Reference proteome</keyword>
<proteinExistence type="inferred from homology"/>
<dbReference type="Gene3D" id="3.40.1740.10">
    <property type="entry name" value="VC0467-like"/>
    <property type="match status" value="1"/>
</dbReference>
<dbReference type="RefSeq" id="WP_138865031.1">
    <property type="nucleotide sequence ID" value="NZ_VCPC01000003.1"/>
</dbReference>
<name>A0ABY2X7Q3_9RHOB</name>
<comment type="similarity">
    <text evidence="1 2">Belongs to the UPF0301 (AlgH) family.</text>
</comment>
<evidence type="ECO:0000313" key="4">
    <source>
        <dbReference type="Proteomes" id="UP001191082"/>
    </source>
</evidence>
<organism evidence="3 4">
    <name type="scientific">Arenibacterium halophilum</name>
    <dbReference type="NCBI Taxonomy" id="2583821"/>
    <lineage>
        <taxon>Bacteria</taxon>
        <taxon>Pseudomonadati</taxon>
        <taxon>Pseudomonadota</taxon>
        <taxon>Alphaproteobacteria</taxon>
        <taxon>Rhodobacterales</taxon>
        <taxon>Paracoccaceae</taxon>
        <taxon>Arenibacterium</taxon>
    </lineage>
</organism>
<dbReference type="InterPro" id="IPR003774">
    <property type="entry name" value="AlgH-like"/>
</dbReference>
<dbReference type="Proteomes" id="UP001191082">
    <property type="component" value="Unassembled WGS sequence"/>
</dbReference>